<dbReference type="AlphaFoldDB" id="A0A1D9QEL4"/>
<feature type="region of interest" description="Disordered" evidence="1">
    <location>
        <begin position="293"/>
        <end position="341"/>
    </location>
</feature>
<evidence type="ECO:0000256" key="1">
    <source>
        <dbReference type="SAM" id="MobiDB-lite"/>
    </source>
</evidence>
<evidence type="ECO:0000313" key="2">
    <source>
        <dbReference type="EMBL" id="APA13351.1"/>
    </source>
</evidence>
<accession>A0A1D9QEL4</accession>
<dbReference type="EMBL" id="CP017824">
    <property type="protein sequence ID" value="APA13351.1"/>
    <property type="molecule type" value="Genomic_DNA"/>
</dbReference>
<gene>
    <name evidence="2" type="ORF">sscle_11g081210</name>
</gene>
<dbReference type="VEuPathDB" id="FungiDB:sscle_11g081210"/>
<feature type="compositionally biased region" description="Basic and acidic residues" evidence="1">
    <location>
        <begin position="309"/>
        <end position="319"/>
    </location>
</feature>
<protein>
    <submittedName>
        <fullName evidence="2">Uncharacterized protein</fullName>
    </submittedName>
</protein>
<evidence type="ECO:0000313" key="3">
    <source>
        <dbReference type="Proteomes" id="UP000177798"/>
    </source>
</evidence>
<name>A0A1D9QEL4_SCLS1</name>
<reference evidence="3" key="1">
    <citation type="journal article" date="2017" name="Genome Biol. Evol.">
        <title>The complete genome sequence of the phytopathogenic fungus Sclerotinia sclerotiorum reveals insights into the genome architecture of broad host range pathogens.</title>
        <authorList>
            <person name="Derbyshire M."/>
            <person name="Denton-Giles M."/>
            <person name="Hegedus D."/>
            <person name="Seifbarghy S."/>
            <person name="Rollins J."/>
            <person name="van Kan J."/>
            <person name="Seidl M.F."/>
            <person name="Faino L."/>
            <person name="Mbengue M."/>
            <person name="Navaud O."/>
            <person name="Raffaele S."/>
            <person name="Hammond-Kosack K."/>
            <person name="Heard S."/>
            <person name="Oliver R."/>
        </authorList>
    </citation>
    <scope>NUCLEOTIDE SEQUENCE [LARGE SCALE GENOMIC DNA]</scope>
    <source>
        <strain evidence="3">ATCC 18683 / 1980 / Ss-1</strain>
    </source>
</reference>
<organism evidence="2 3">
    <name type="scientific">Sclerotinia sclerotiorum (strain ATCC 18683 / 1980 / Ss-1)</name>
    <name type="common">White mold</name>
    <name type="synonym">Whetzelinia sclerotiorum</name>
    <dbReference type="NCBI Taxonomy" id="665079"/>
    <lineage>
        <taxon>Eukaryota</taxon>
        <taxon>Fungi</taxon>
        <taxon>Dikarya</taxon>
        <taxon>Ascomycota</taxon>
        <taxon>Pezizomycotina</taxon>
        <taxon>Leotiomycetes</taxon>
        <taxon>Helotiales</taxon>
        <taxon>Sclerotiniaceae</taxon>
        <taxon>Sclerotinia</taxon>
    </lineage>
</organism>
<dbReference type="Proteomes" id="UP000177798">
    <property type="component" value="Chromosome 11"/>
</dbReference>
<sequence length="615" mass="69459">MCLCSEIQHGFTQPSDNQELAGRLEVFLTQLYDFVSNNEHLMPHLPFTLQRKSAALPSTVPKRLEAESRIAKIYKYDPADYHVRTLLHRNFDIWDKQPESFFTCQQPQMTCDTVDPQSAIILSCLQLQQFDTHSRILRRFYCVALYRCRKIRQQSDDAKTIAHAIFPIYHSNRSLEEADDDMQSLITTIEILIQAGPRYENIAKKLGLGSLFLLGDTVSISVWERWLPKKGPLFEQAMSYLKDKGIIDLGEKYEEVANKILNHFEDILPKSARVWVSQEIAGQKSSKRKLNYQLNRNNKRNRNHNTRNSLDDSGDRTETEPAAPDHTAEFPDQFGVDDPATSNYNSISIDALLNTTEATTADGQSEIWNNRGESNGFASQTHDLHGKQRYVDLSFSQSKNGVTHGQGGAIGNSPLGDPDISAVPQTEGARQPIHAIEEHTIDGRIQTTNEQRKIEFVYSDPKEEKINSNLQEPFRSPVMARFQSGLGNHQQCIVVMFPRGWKQDVTFSITVDRGAGYEIIRMLDLQCLPQVQSPQGQVEQYSNMPKASLHLLGDLQQATIRTGSYKSAPGPRCACVSAFTSDGTNDDFTFSIMVDRDSGWELISVFGLKKIETGF</sequence>
<dbReference type="OrthoDB" id="3485281at2759"/>
<proteinExistence type="predicted"/>